<comment type="catalytic activity">
    <reaction evidence="8">
        <text>L-seryl-[protein] + ATP = O-phospho-L-seryl-[protein] + ADP + H(+)</text>
        <dbReference type="Rhea" id="RHEA:17989"/>
        <dbReference type="Rhea" id="RHEA-COMP:9863"/>
        <dbReference type="Rhea" id="RHEA-COMP:11604"/>
        <dbReference type="ChEBI" id="CHEBI:15378"/>
        <dbReference type="ChEBI" id="CHEBI:29999"/>
        <dbReference type="ChEBI" id="CHEBI:30616"/>
        <dbReference type="ChEBI" id="CHEBI:83421"/>
        <dbReference type="ChEBI" id="CHEBI:456216"/>
        <dbReference type="EC" id="2.7.11.1"/>
    </reaction>
</comment>
<keyword evidence="5" id="KW-0418">Kinase</keyword>
<dbReference type="InterPro" id="IPR000719">
    <property type="entry name" value="Prot_kinase_dom"/>
</dbReference>
<dbReference type="Pfam" id="PF00069">
    <property type="entry name" value="Pkinase"/>
    <property type="match status" value="1"/>
</dbReference>
<evidence type="ECO:0000256" key="7">
    <source>
        <dbReference type="ARBA" id="ARBA00047899"/>
    </source>
</evidence>
<dbReference type="GO" id="GO:0005524">
    <property type="term" value="F:ATP binding"/>
    <property type="evidence" value="ECO:0007669"/>
    <property type="project" value="UniProtKB-KW"/>
</dbReference>
<dbReference type="EMBL" id="JMCB01000010">
    <property type="protein sequence ID" value="KFE66528.1"/>
    <property type="molecule type" value="Genomic_DNA"/>
</dbReference>
<dbReference type="Gene3D" id="3.30.200.20">
    <property type="entry name" value="Phosphorylase Kinase, domain 1"/>
    <property type="match status" value="1"/>
</dbReference>
<evidence type="ECO:0000313" key="12">
    <source>
        <dbReference type="Proteomes" id="UP000028725"/>
    </source>
</evidence>
<keyword evidence="12" id="KW-1185">Reference proteome</keyword>
<dbReference type="AlphaFoldDB" id="A0A085WFR5"/>
<keyword evidence="4" id="KW-0547">Nucleotide-binding</keyword>
<evidence type="ECO:0000256" key="3">
    <source>
        <dbReference type="ARBA" id="ARBA00022679"/>
    </source>
</evidence>
<dbReference type="SUPFAM" id="SSF56112">
    <property type="entry name" value="Protein kinase-like (PK-like)"/>
    <property type="match status" value="1"/>
</dbReference>
<comment type="catalytic activity">
    <reaction evidence="7">
        <text>L-threonyl-[protein] + ATP = O-phospho-L-threonyl-[protein] + ADP + H(+)</text>
        <dbReference type="Rhea" id="RHEA:46608"/>
        <dbReference type="Rhea" id="RHEA-COMP:11060"/>
        <dbReference type="Rhea" id="RHEA-COMP:11605"/>
        <dbReference type="ChEBI" id="CHEBI:15378"/>
        <dbReference type="ChEBI" id="CHEBI:30013"/>
        <dbReference type="ChEBI" id="CHEBI:30616"/>
        <dbReference type="ChEBI" id="CHEBI:61977"/>
        <dbReference type="ChEBI" id="CHEBI:456216"/>
        <dbReference type="EC" id="2.7.11.1"/>
    </reaction>
</comment>
<dbReference type="RefSeq" id="WP_044192432.1">
    <property type="nucleotide sequence ID" value="NZ_JMCB01000010.1"/>
</dbReference>
<dbReference type="STRING" id="394096.DB31_1001"/>
<dbReference type="InterPro" id="IPR011009">
    <property type="entry name" value="Kinase-like_dom_sf"/>
</dbReference>
<keyword evidence="6" id="KW-0067">ATP-binding</keyword>
<proteinExistence type="predicted"/>
<dbReference type="PANTHER" id="PTHR43671:SF98">
    <property type="entry name" value="SERINE_THREONINE-PROTEIN KINASE NEK11"/>
    <property type="match status" value="1"/>
</dbReference>
<dbReference type="Gene3D" id="1.10.510.10">
    <property type="entry name" value="Transferase(Phosphotransferase) domain 1"/>
    <property type="match status" value="1"/>
</dbReference>
<sequence length="477" mass="51272">MPNSFQPSLHPAALPPGTPVGPFRVVGWAGRGVNGAVYRAVRIGHEHLPPVALKVAVLAEDPRYQREQDLLFRSLHPHIPQLIGTGHWVSPSGARHPFIAMEWVDGVTLYEWGRVHSPSAAQQLRLLAQAALTLQYLHAQDALHRDFKGDNLLVRRWDSRLFLMDFGSSISPGADTLTPQQLPPGTPAYRSPEAWLFSLDARNASERYQARPADDVFALGVTACVLATGRYPEMGVPRKDVKGRAVLDALKLPRALFSAQVAPPLRELILRMLTILPEQRPTAAELVPALERAADALHSASPSVPEPEADRGGTREAPLSTSGPVWRPWLVVAAGALGLWAGALVQQEPPPVREEPSQATAAVPLSATQEAAKTETAGLGEAASDLPQQVPSPGSERAVAESLPELSEGQAQPDKKGRCPHPHQVVLNGGCWGRLKGSRGECEAVNGQMYQQACYVPVYPGKQGRPSTSGAGLPPPR</sequence>
<gene>
    <name evidence="11" type="ORF">DB31_1001</name>
</gene>
<dbReference type="InterPro" id="IPR050660">
    <property type="entry name" value="NEK_Ser/Thr_kinase"/>
</dbReference>
<feature type="region of interest" description="Disordered" evidence="9">
    <location>
        <begin position="384"/>
        <end position="421"/>
    </location>
</feature>
<reference evidence="11 12" key="1">
    <citation type="submission" date="2014-04" db="EMBL/GenBank/DDBJ databases">
        <title>Genome assembly of Hyalangium minutum DSM 14724.</title>
        <authorList>
            <person name="Sharma G."/>
            <person name="Subramanian S."/>
        </authorList>
    </citation>
    <scope>NUCLEOTIDE SEQUENCE [LARGE SCALE GENOMIC DNA]</scope>
    <source>
        <strain evidence="11 12">DSM 14724</strain>
    </source>
</reference>
<organism evidence="11 12">
    <name type="scientific">Hyalangium minutum</name>
    <dbReference type="NCBI Taxonomy" id="394096"/>
    <lineage>
        <taxon>Bacteria</taxon>
        <taxon>Pseudomonadati</taxon>
        <taxon>Myxococcota</taxon>
        <taxon>Myxococcia</taxon>
        <taxon>Myxococcales</taxon>
        <taxon>Cystobacterineae</taxon>
        <taxon>Archangiaceae</taxon>
        <taxon>Hyalangium</taxon>
    </lineage>
</organism>
<dbReference type="PANTHER" id="PTHR43671">
    <property type="entry name" value="SERINE/THREONINE-PROTEIN KINASE NEK"/>
    <property type="match status" value="1"/>
</dbReference>
<feature type="region of interest" description="Disordered" evidence="9">
    <location>
        <begin position="297"/>
        <end position="320"/>
    </location>
</feature>
<accession>A0A085WFR5</accession>
<protein>
    <recommendedName>
        <fullName evidence="1">non-specific serine/threonine protein kinase</fullName>
        <ecNumber evidence="1">2.7.11.1</ecNumber>
    </recommendedName>
</protein>
<evidence type="ECO:0000256" key="1">
    <source>
        <dbReference type="ARBA" id="ARBA00012513"/>
    </source>
</evidence>
<evidence type="ECO:0000256" key="8">
    <source>
        <dbReference type="ARBA" id="ARBA00048679"/>
    </source>
</evidence>
<name>A0A085WFR5_9BACT</name>
<dbReference type="EC" id="2.7.11.1" evidence="1"/>
<dbReference type="PROSITE" id="PS50011">
    <property type="entry name" value="PROTEIN_KINASE_DOM"/>
    <property type="match status" value="1"/>
</dbReference>
<dbReference type="CDD" id="cd14014">
    <property type="entry name" value="STKc_PknB_like"/>
    <property type="match status" value="1"/>
</dbReference>
<feature type="domain" description="Protein kinase" evidence="10">
    <location>
        <begin position="23"/>
        <end position="290"/>
    </location>
</feature>
<dbReference type="GO" id="GO:0004674">
    <property type="term" value="F:protein serine/threonine kinase activity"/>
    <property type="evidence" value="ECO:0007669"/>
    <property type="project" value="UniProtKB-KW"/>
</dbReference>
<comment type="caution">
    <text evidence="11">The sequence shown here is derived from an EMBL/GenBank/DDBJ whole genome shotgun (WGS) entry which is preliminary data.</text>
</comment>
<evidence type="ECO:0000313" key="11">
    <source>
        <dbReference type="EMBL" id="KFE66528.1"/>
    </source>
</evidence>
<evidence type="ECO:0000256" key="6">
    <source>
        <dbReference type="ARBA" id="ARBA00022840"/>
    </source>
</evidence>
<keyword evidence="3" id="KW-0808">Transferase</keyword>
<evidence type="ECO:0000256" key="2">
    <source>
        <dbReference type="ARBA" id="ARBA00022527"/>
    </source>
</evidence>
<evidence type="ECO:0000259" key="10">
    <source>
        <dbReference type="PROSITE" id="PS50011"/>
    </source>
</evidence>
<evidence type="ECO:0000256" key="9">
    <source>
        <dbReference type="SAM" id="MobiDB-lite"/>
    </source>
</evidence>
<keyword evidence="2" id="KW-0723">Serine/threonine-protein kinase</keyword>
<evidence type="ECO:0000256" key="5">
    <source>
        <dbReference type="ARBA" id="ARBA00022777"/>
    </source>
</evidence>
<dbReference type="Proteomes" id="UP000028725">
    <property type="component" value="Unassembled WGS sequence"/>
</dbReference>
<evidence type="ECO:0000256" key="4">
    <source>
        <dbReference type="ARBA" id="ARBA00022741"/>
    </source>
</evidence>